<dbReference type="AlphaFoldDB" id="A0A0N4V9G5"/>
<keyword evidence="3" id="KW-1185">Reference proteome</keyword>
<feature type="signal peptide" evidence="1">
    <location>
        <begin position="1"/>
        <end position="18"/>
    </location>
</feature>
<name>A0A0N4V9G5_ENTVE</name>
<keyword evidence="1" id="KW-0732">Signal</keyword>
<gene>
    <name evidence="2" type="ORF">EVEC_LOCUS6599</name>
</gene>
<reference evidence="2 3" key="2">
    <citation type="submission" date="2018-10" db="EMBL/GenBank/DDBJ databases">
        <authorList>
            <consortium name="Pathogen Informatics"/>
        </authorList>
    </citation>
    <scope>NUCLEOTIDE SEQUENCE [LARGE SCALE GENOMIC DNA]</scope>
</reference>
<sequence length="178" mass="20275">MTGYTALLLIATFNLVLCCEFPNGTETAMHWWDCGDGHVNLYSATPLDENGNYVYPVYLYKRTLVAIELENTDHEFTDSENLILDVRVFRYGGWETCYWIEIPTFGMLANRPACSSGIACPVPVGRQTQTIYIDFDHYTTITNILPNDAPYQLEYRVTNKANGRKACITFQARAYTKP</sequence>
<evidence type="ECO:0000313" key="2">
    <source>
        <dbReference type="EMBL" id="VDD91848.1"/>
    </source>
</evidence>
<dbReference type="WBParaSite" id="EVEC_0000707801-mRNA-1">
    <property type="protein sequence ID" value="EVEC_0000707801-mRNA-1"/>
    <property type="gene ID" value="EVEC_0000707801"/>
</dbReference>
<proteinExistence type="predicted"/>
<dbReference type="PANTHER" id="PTHR35573:SF1">
    <property type="entry name" value="ML DOMAIN-CONTAINING PROTEIN"/>
    <property type="match status" value="1"/>
</dbReference>
<dbReference type="OrthoDB" id="5856944at2759"/>
<dbReference type="SUPFAM" id="SSF81296">
    <property type="entry name" value="E set domains"/>
    <property type="match status" value="1"/>
</dbReference>
<feature type="chain" id="PRO_5043122741" evidence="1">
    <location>
        <begin position="19"/>
        <end position="178"/>
    </location>
</feature>
<organism evidence="4">
    <name type="scientific">Enterobius vermicularis</name>
    <name type="common">Human pinworm</name>
    <dbReference type="NCBI Taxonomy" id="51028"/>
    <lineage>
        <taxon>Eukaryota</taxon>
        <taxon>Metazoa</taxon>
        <taxon>Ecdysozoa</taxon>
        <taxon>Nematoda</taxon>
        <taxon>Chromadorea</taxon>
        <taxon>Rhabditida</taxon>
        <taxon>Spirurina</taxon>
        <taxon>Oxyuridomorpha</taxon>
        <taxon>Oxyuroidea</taxon>
        <taxon>Oxyuridae</taxon>
        <taxon>Enterobius</taxon>
    </lineage>
</organism>
<dbReference type="EMBL" id="UXUI01008576">
    <property type="protein sequence ID" value="VDD91848.1"/>
    <property type="molecule type" value="Genomic_DNA"/>
</dbReference>
<evidence type="ECO:0000256" key="1">
    <source>
        <dbReference type="SAM" id="SignalP"/>
    </source>
</evidence>
<evidence type="ECO:0000313" key="3">
    <source>
        <dbReference type="Proteomes" id="UP000274131"/>
    </source>
</evidence>
<dbReference type="InterPro" id="IPR014756">
    <property type="entry name" value="Ig_E-set"/>
</dbReference>
<dbReference type="PANTHER" id="PTHR35573">
    <property type="entry name" value="PROTEIN CBG22129"/>
    <property type="match status" value="1"/>
</dbReference>
<accession>A0A0N4V9G5</accession>
<reference evidence="4" key="1">
    <citation type="submission" date="2017-02" db="UniProtKB">
        <authorList>
            <consortium name="WormBaseParasite"/>
        </authorList>
    </citation>
    <scope>IDENTIFICATION</scope>
</reference>
<evidence type="ECO:0000313" key="4">
    <source>
        <dbReference type="WBParaSite" id="EVEC_0000707801-mRNA-1"/>
    </source>
</evidence>
<protein>
    <submittedName>
        <fullName evidence="4">ML domain-containing protein</fullName>
    </submittedName>
</protein>
<dbReference type="Proteomes" id="UP000274131">
    <property type="component" value="Unassembled WGS sequence"/>
</dbReference>